<sequence>MLISGKLQYLWRLTYCKVKNKHTFNIYPNPKQQYFNAKMIMGYQGQSFVTDKWFLNRLKQLRSCILLALALIM</sequence>
<protein>
    <submittedName>
        <fullName evidence="1">Uncharacterized protein</fullName>
    </submittedName>
</protein>
<dbReference type="InParanoid" id="A0A078B2B4"/>
<gene>
    <name evidence="1" type="primary">Contig3271.g3495</name>
    <name evidence="1" type="ORF">STYLEM_16722</name>
</gene>
<dbReference type="AlphaFoldDB" id="A0A078B2B4"/>
<reference evidence="1 2" key="1">
    <citation type="submission" date="2014-06" db="EMBL/GenBank/DDBJ databases">
        <authorList>
            <person name="Swart Estienne"/>
        </authorList>
    </citation>
    <scope>NUCLEOTIDE SEQUENCE [LARGE SCALE GENOMIC DNA]</scope>
    <source>
        <strain evidence="1 2">130c</strain>
    </source>
</reference>
<accession>A0A078B2B4</accession>
<dbReference type="Proteomes" id="UP000039865">
    <property type="component" value="Unassembled WGS sequence"/>
</dbReference>
<proteinExistence type="predicted"/>
<evidence type="ECO:0000313" key="2">
    <source>
        <dbReference type="Proteomes" id="UP000039865"/>
    </source>
</evidence>
<keyword evidence="2" id="KW-1185">Reference proteome</keyword>
<evidence type="ECO:0000313" key="1">
    <source>
        <dbReference type="EMBL" id="CDW87613.1"/>
    </source>
</evidence>
<dbReference type="EMBL" id="CCKQ01015772">
    <property type="protein sequence ID" value="CDW87613.1"/>
    <property type="molecule type" value="Genomic_DNA"/>
</dbReference>
<organism evidence="1 2">
    <name type="scientific">Stylonychia lemnae</name>
    <name type="common">Ciliate</name>
    <dbReference type="NCBI Taxonomy" id="5949"/>
    <lineage>
        <taxon>Eukaryota</taxon>
        <taxon>Sar</taxon>
        <taxon>Alveolata</taxon>
        <taxon>Ciliophora</taxon>
        <taxon>Intramacronucleata</taxon>
        <taxon>Spirotrichea</taxon>
        <taxon>Stichotrichia</taxon>
        <taxon>Sporadotrichida</taxon>
        <taxon>Oxytrichidae</taxon>
        <taxon>Stylonychinae</taxon>
        <taxon>Stylonychia</taxon>
    </lineage>
</organism>
<name>A0A078B2B4_STYLE</name>